<dbReference type="GO" id="GO:0016491">
    <property type="term" value="F:oxidoreductase activity"/>
    <property type="evidence" value="ECO:0007669"/>
    <property type="project" value="InterPro"/>
</dbReference>
<dbReference type="AlphaFoldDB" id="A0A517MA74"/>
<name>A0A517MA74_9BACT</name>
<dbReference type="InterPro" id="IPR013766">
    <property type="entry name" value="Thioredoxin_domain"/>
</dbReference>
<organism evidence="2 3">
    <name type="scientific">Roseimaritima multifibrata</name>
    <dbReference type="NCBI Taxonomy" id="1930274"/>
    <lineage>
        <taxon>Bacteria</taxon>
        <taxon>Pseudomonadati</taxon>
        <taxon>Planctomycetota</taxon>
        <taxon>Planctomycetia</taxon>
        <taxon>Pirellulales</taxon>
        <taxon>Pirellulaceae</taxon>
        <taxon>Roseimaritima</taxon>
    </lineage>
</organism>
<dbReference type="KEGG" id="rml:FF011L_05270"/>
<reference evidence="2 3" key="1">
    <citation type="submission" date="2019-02" db="EMBL/GenBank/DDBJ databases">
        <title>Deep-cultivation of Planctomycetes and their phenomic and genomic characterization uncovers novel biology.</title>
        <authorList>
            <person name="Wiegand S."/>
            <person name="Jogler M."/>
            <person name="Boedeker C."/>
            <person name="Pinto D."/>
            <person name="Vollmers J."/>
            <person name="Rivas-Marin E."/>
            <person name="Kohn T."/>
            <person name="Peeters S.H."/>
            <person name="Heuer A."/>
            <person name="Rast P."/>
            <person name="Oberbeckmann S."/>
            <person name="Bunk B."/>
            <person name="Jeske O."/>
            <person name="Meyerdierks A."/>
            <person name="Storesund J.E."/>
            <person name="Kallscheuer N."/>
            <person name="Luecker S."/>
            <person name="Lage O.M."/>
            <person name="Pohl T."/>
            <person name="Merkel B.J."/>
            <person name="Hornburger P."/>
            <person name="Mueller R.-W."/>
            <person name="Bruemmer F."/>
            <person name="Labrenz M."/>
            <person name="Spormann A.M."/>
            <person name="Op den Camp H."/>
            <person name="Overmann J."/>
            <person name="Amann R."/>
            <person name="Jetten M.S.M."/>
            <person name="Mascher T."/>
            <person name="Medema M.H."/>
            <person name="Devos D.P."/>
            <person name="Kaster A.-K."/>
            <person name="Ovreas L."/>
            <person name="Rohde M."/>
            <person name="Galperin M.Y."/>
            <person name="Jogler C."/>
        </authorList>
    </citation>
    <scope>NUCLEOTIDE SEQUENCE [LARGE SCALE GENOMIC DNA]</scope>
    <source>
        <strain evidence="2 3">FF011L</strain>
    </source>
</reference>
<dbReference type="InterPro" id="IPR019207">
    <property type="entry name" value="DUF2092"/>
</dbReference>
<dbReference type="CDD" id="cd02966">
    <property type="entry name" value="TlpA_like_family"/>
    <property type="match status" value="1"/>
</dbReference>
<dbReference type="Pfam" id="PF09865">
    <property type="entry name" value="DUF2092"/>
    <property type="match status" value="1"/>
</dbReference>
<dbReference type="PANTHER" id="PTHR42852:SF17">
    <property type="entry name" value="THIOREDOXIN-LIKE PROTEIN HI_1115"/>
    <property type="match status" value="1"/>
</dbReference>
<accession>A0A517MA74</accession>
<dbReference type="PROSITE" id="PS51352">
    <property type="entry name" value="THIOREDOXIN_2"/>
    <property type="match status" value="1"/>
</dbReference>
<dbReference type="PANTHER" id="PTHR42852">
    <property type="entry name" value="THIOL:DISULFIDE INTERCHANGE PROTEIN DSBE"/>
    <property type="match status" value="1"/>
</dbReference>
<dbReference type="InterPro" id="IPR000866">
    <property type="entry name" value="AhpC/TSA"/>
</dbReference>
<evidence type="ECO:0000313" key="2">
    <source>
        <dbReference type="EMBL" id="QDS91792.1"/>
    </source>
</evidence>
<protein>
    <submittedName>
        <fullName evidence="2">Thiol-disulfide oxidoreductase ResA</fullName>
    </submittedName>
</protein>
<dbReference type="EMBL" id="CP036262">
    <property type="protein sequence ID" value="QDS91792.1"/>
    <property type="molecule type" value="Genomic_DNA"/>
</dbReference>
<dbReference type="InterPro" id="IPR036249">
    <property type="entry name" value="Thioredoxin-like_sf"/>
</dbReference>
<sequence>MMALPKTPFPGVLNVSRFSLVSLPCVSGSLRTSLTAFAVVFFAALGWGQAEETQEEKKAPPVGVLAPSGDAVAMTPEVKAAIAPLFKRIRDAKTNRVVAEMELTAAINGEPVETQAGTYQIVSAGPNRVSAILKTTDEEMQMVADGEKLYFAPLATAYVEAKLPKSLDALASDVNTPFGPFPEYILSLSLAGVDAFPAFFRTAGGMGISDGEREELPGTQRIHIRRGDGVVIDLWVQNKEEASPVRLSVDMTGMLQRMNNANIPEGFTYVLTVNFKRWEVGAEVKDEMFQFKPNADAEKFDSLDALIASLSGVLDPSSLVGTPAPEFTTEGLDGKPFDLKQHRDKQIVVLDFWATWCGPCVQALPKIIEVTNQFADKDVAFYAVNIGEEKTRINDFLKQHNIAPSVLFDLEGEIARAYGANAIPQTVIIGKDGRIEAIHVGFNEIEALAKELTAELETLAAGKHLAEKGEAGEAANPPAAE</sequence>
<dbReference type="SUPFAM" id="SSF52833">
    <property type="entry name" value="Thioredoxin-like"/>
    <property type="match status" value="1"/>
</dbReference>
<evidence type="ECO:0000259" key="1">
    <source>
        <dbReference type="PROSITE" id="PS51352"/>
    </source>
</evidence>
<gene>
    <name evidence="2" type="primary">resA_2</name>
    <name evidence="2" type="ORF">FF011L_05270</name>
</gene>
<evidence type="ECO:0000313" key="3">
    <source>
        <dbReference type="Proteomes" id="UP000320672"/>
    </source>
</evidence>
<proteinExistence type="predicted"/>
<dbReference type="GO" id="GO:0016209">
    <property type="term" value="F:antioxidant activity"/>
    <property type="evidence" value="ECO:0007669"/>
    <property type="project" value="InterPro"/>
</dbReference>
<dbReference type="Proteomes" id="UP000320672">
    <property type="component" value="Chromosome"/>
</dbReference>
<dbReference type="InterPro" id="IPR050553">
    <property type="entry name" value="Thioredoxin_ResA/DsbE_sf"/>
</dbReference>
<dbReference type="Gene3D" id="3.40.30.10">
    <property type="entry name" value="Glutaredoxin"/>
    <property type="match status" value="1"/>
</dbReference>
<keyword evidence="3" id="KW-1185">Reference proteome</keyword>
<feature type="domain" description="Thioredoxin" evidence="1">
    <location>
        <begin position="318"/>
        <end position="457"/>
    </location>
</feature>
<dbReference type="Pfam" id="PF00578">
    <property type="entry name" value="AhpC-TSA"/>
    <property type="match status" value="1"/>
</dbReference>